<feature type="region of interest" description="Disordered" evidence="1">
    <location>
        <begin position="113"/>
        <end position="135"/>
    </location>
</feature>
<evidence type="ECO:0000313" key="2">
    <source>
        <dbReference type="EMBL" id="KAJ7358177.1"/>
    </source>
</evidence>
<dbReference type="AlphaFoldDB" id="A0AAD7AGM2"/>
<protein>
    <submittedName>
        <fullName evidence="2">Uncharacterized protein</fullName>
    </submittedName>
</protein>
<comment type="caution">
    <text evidence="2">The sequence shown here is derived from an EMBL/GenBank/DDBJ whole genome shotgun (WGS) entry which is preliminary data.</text>
</comment>
<evidence type="ECO:0000256" key="1">
    <source>
        <dbReference type="SAM" id="MobiDB-lite"/>
    </source>
</evidence>
<keyword evidence="3" id="KW-1185">Reference proteome</keyword>
<accession>A0AAD7AGM2</accession>
<sequence length="135" mass="14970">MFSEDFSLGQPPCTQLSTFFFGHRLNLFAFRIHSGPPPYILVLSLKYGFLARKIDGQNTQWMCNRVYYTNILTAVLHKNPVTNEVLHHECPLGAGMRSGSDISNLGRQSAAHFGGKQIEPMTKEKGGQLSAGQLS</sequence>
<dbReference type="Proteomes" id="UP001218218">
    <property type="component" value="Unassembled WGS sequence"/>
</dbReference>
<dbReference type="EMBL" id="JARIHO010000007">
    <property type="protein sequence ID" value="KAJ7358177.1"/>
    <property type="molecule type" value="Genomic_DNA"/>
</dbReference>
<name>A0AAD7AGM2_9AGAR</name>
<evidence type="ECO:0000313" key="3">
    <source>
        <dbReference type="Proteomes" id="UP001218218"/>
    </source>
</evidence>
<gene>
    <name evidence="2" type="ORF">DFH08DRAFT_802021</name>
</gene>
<organism evidence="2 3">
    <name type="scientific">Mycena albidolilacea</name>
    <dbReference type="NCBI Taxonomy" id="1033008"/>
    <lineage>
        <taxon>Eukaryota</taxon>
        <taxon>Fungi</taxon>
        <taxon>Dikarya</taxon>
        <taxon>Basidiomycota</taxon>
        <taxon>Agaricomycotina</taxon>
        <taxon>Agaricomycetes</taxon>
        <taxon>Agaricomycetidae</taxon>
        <taxon>Agaricales</taxon>
        <taxon>Marasmiineae</taxon>
        <taxon>Mycenaceae</taxon>
        <taxon>Mycena</taxon>
    </lineage>
</organism>
<reference evidence="2" key="1">
    <citation type="submission" date="2023-03" db="EMBL/GenBank/DDBJ databases">
        <title>Massive genome expansion in bonnet fungi (Mycena s.s.) driven by repeated elements and novel gene families across ecological guilds.</title>
        <authorList>
            <consortium name="Lawrence Berkeley National Laboratory"/>
            <person name="Harder C.B."/>
            <person name="Miyauchi S."/>
            <person name="Viragh M."/>
            <person name="Kuo A."/>
            <person name="Thoen E."/>
            <person name="Andreopoulos B."/>
            <person name="Lu D."/>
            <person name="Skrede I."/>
            <person name="Drula E."/>
            <person name="Henrissat B."/>
            <person name="Morin E."/>
            <person name="Kohler A."/>
            <person name="Barry K."/>
            <person name="LaButti K."/>
            <person name="Morin E."/>
            <person name="Salamov A."/>
            <person name="Lipzen A."/>
            <person name="Mereny Z."/>
            <person name="Hegedus B."/>
            <person name="Baldrian P."/>
            <person name="Stursova M."/>
            <person name="Weitz H."/>
            <person name="Taylor A."/>
            <person name="Grigoriev I.V."/>
            <person name="Nagy L.G."/>
            <person name="Martin F."/>
            <person name="Kauserud H."/>
        </authorList>
    </citation>
    <scope>NUCLEOTIDE SEQUENCE</scope>
    <source>
        <strain evidence="2">CBHHK002</strain>
    </source>
</reference>
<proteinExistence type="predicted"/>